<feature type="region of interest" description="Disordered" evidence="1">
    <location>
        <begin position="459"/>
        <end position="517"/>
    </location>
</feature>
<feature type="region of interest" description="Disordered" evidence="1">
    <location>
        <begin position="679"/>
        <end position="819"/>
    </location>
</feature>
<feature type="compositionally biased region" description="Low complexity" evidence="1">
    <location>
        <begin position="719"/>
        <end position="728"/>
    </location>
</feature>
<feature type="compositionally biased region" description="Polar residues" evidence="1">
    <location>
        <begin position="571"/>
        <end position="580"/>
    </location>
</feature>
<dbReference type="AlphaFoldDB" id="A0A183TEP8"/>
<dbReference type="InterPro" id="IPR027124">
    <property type="entry name" value="Swc5/CFDP1/2"/>
</dbReference>
<dbReference type="PANTHER" id="PTHR23227:SF84">
    <property type="entry name" value="ENDONUCLEASE_EXONUCLEASE_PHOSPHATASE DOMAIN-CONTAINING PROTEIN"/>
    <property type="match status" value="1"/>
</dbReference>
<evidence type="ECO:0000313" key="4">
    <source>
        <dbReference type="WBParaSite" id="SSLN_0001550601-mRNA-1"/>
    </source>
</evidence>
<feature type="region of interest" description="Disordered" evidence="1">
    <location>
        <begin position="371"/>
        <end position="390"/>
    </location>
</feature>
<sequence>MQAPPTIPIGPSMLLHVVWLWGINDRLMSLRLPFRGEKLATIISAYAPPMTSSDAAKNKFYEDLHSLLATVPKVDKLIVLGEFNARVGTDHAVWQRKRCPHDLGSRNDNGLFVLRTCAEHRLLLTNTFFRLPTRQKATWVHFRSSHWHLLDYVLVRRRDLQDVVVTKAIPGADGWTDYRLLTSSINLLAELYDLWADLHPPNGLLNVDLTGALAHVLRTMDRQRKVMTQPATGLQSELKSSDDLTTFEAKGSGESSTYSSVLAMEGKVAATVTAKHAVGTPEIIESPEKRVSRLQSTHSGYSDSGIFESSSLTAKHLPQSRLSVQLRDMYSEYVEDSHFSVSTSYAEIQTSDSLEGTPALLKRSTLERSTSTSMFASTVPRNPIDPISPITPTNSTLQLVKMEELERAASDGSSSFAISSTPLLRRCHVAGQTGTSAATSGIFEAAGSILTESEERLGATPVRSQTLPQTKHVLSGQHHSESRGKPPLPKVFHKSSGSLKTKKQQQQKQNAHPARRAVSGVSLLSLFGFKRKTASLQQQQPATISKPPLTKISTLPPEKPEERRVRGMGTGSSTTPGWSASLYSSMSGDLGEVVRAHDDEHDTGASLNMIGAATSQETRQSSVLPQASHTACAKTTDQSMGPIVCAQAGLARAAADEAHAASASDHPAQWLNTTKVTIAGDEEMEPSRADADDEVIGISERNLRPISSREEGQLEADTRSISGCSNSSSRRRKRSRSGGEISVSNDSSSDSVQASWYRPHFTASDQEIEGGKKKQGKHRRWRKKERESDQEITAEEKDLTAEVRTKNQQTSPLSGKPDISMINASEMNPDVFDSTLKTEIPQQTAENLWPTVKNTEAQQNMKSEKILSNLGGEEQGLTDVEIEQETGTQPVETIPEKERRSEDITKSKQLENIIQITNRINAEKDTAQNEPNQETEGAIYQQDFNAGIVREVSLKAGPVVVDVPTVDIQASVPGDVELPSLDVKAPDLDGEMNVKADIQMPEAHLDIEPPATDMHVDAGGKFEIPSMKVKLPHPHLKFGASGKAKAPKVDVEMPQVDADLDVSGKVDVPSTKVVIDADTDLDVDAGGKIGGIGKMGGLKVKLPNAHWKMGKSGKVKVPKVDVEKPEVDAGLDVSGDVKLPSAGID</sequence>
<evidence type="ECO:0000313" key="2">
    <source>
        <dbReference type="EMBL" id="VDM01332.1"/>
    </source>
</evidence>
<organism evidence="4">
    <name type="scientific">Schistocephalus solidus</name>
    <name type="common">Tapeworm</name>
    <dbReference type="NCBI Taxonomy" id="70667"/>
    <lineage>
        <taxon>Eukaryota</taxon>
        <taxon>Metazoa</taxon>
        <taxon>Spiralia</taxon>
        <taxon>Lophotrochozoa</taxon>
        <taxon>Platyhelminthes</taxon>
        <taxon>Cestoda</taxon>
        <taxon>Eucestoda</taxon>
        <taxon>Diphyllobothriidea</taxon>
        <taxon>Diphyllobothriidae</taxon>
        <taxon>Schistocephalus</taxon>
    </lineage>
</organism>
<protein>
    <submittedName>
        <fullName evidence="4">Endonuclease/exonuclease/phosphatase domain-containing protein</fullName>
    </submittedName>
</protein>
<dbReference type="EMBL" id="UYSU01039460">
    <property type="protein sequence ID" value="VDM01332.1"/>
    <property type="molecule type" value="Genomic_DNA"/>
</dbReference>
<feature type="compositionally biased region" description="Basic residues" evidence="1">
    <location>
        <begin position="773"/>
        <end position="783"/>
    </location>
</feature>
<reference evidence="4" key="1">
    <citation type="submission" date="2016-06" db="UniProtKB">
        <authorList>
            <consortium name="WormBaseParasite"/>
        </authorList>
    </citation>
    <scope>IDENTIFICATION</scope>
</reference>
<dbReference type="Gene3D" id="3.60.10.10">
    <property type="entry name" value="Endonuclease/exonuclease/phosphatase"/>
    <property type="match status" value="1"/>
</dbReference>
<proteinExistence type="predicted"/>
<feature type="compositionally biased region" description="Polar residues" evidence="1">
    <location>
        <begin position="371"/>
        <end position="380"/>
    </location>
</feature>
<dbReference type="Proteomes" id="UP000275846">
    <property type="component" value="Unassembled WGS sequence"/>
</dbReference>
<feature type="compositionally biased region" description="Low complexity" evidence="1">
    <location>
        <begin position="738"/>
        <end position="752"/>
    </location>
</feature>
<feature type="region of interest" description="Disordered" evidence="1">
    <location>
        <begin position="537"/>
        <end position="580"/>
    </location>
</feature>
<dbReference type="OrthoDB" id="6281930at2759"/>
<dbReference type="SUPFAM" id="SSF56219">
    <property type="entry name" value="DNase I-like"/>
    <property type="match status" value="1"/>
</dbReference>
<feature type="compositionally biased region" description="Basic and acidic residues" evidence="1">
    <location>
        <begin position="784"/>
        <end position="805"/>
    </location>
</feature>
<evidence type="ECO:0000313" key="3">
    <source>
        <dbReference type="Proteomes" id="UP000275846"/>
    </source>
</evidence>
<dbReference type="PANTHER" id="PTHR23227">
    <property type="entry name" value="BUCENTAUR RELATED"/>
    <property type="match status" value="1"/>
</dbReference>
<reference evidence="2 3" key="2">
    <citation type="submission" date="2018-11" db="EMBL/GenBank/DDBJ databases">
        <authorList>
            <consortium name="Pathogen Informatics"/>
        </authorList>
    </citation>
    <scope>NUCLEOTIDE SEQUENCE [LARGE SCALE GENOMIC DNA]</scope>
    <source>
        <strain evidence="2 3">NST_G2</strain>
    </source>
</reference>
<gene>
    <name evidence="2" type="ORF">SSLN_LOCUS14946</name>
</gene>
<accession>A0A183TEP8</accession>
<keyword evidence="3" id="KW-1185">Reference proteome</keyword>
<dbReference type="WBParaSite" id="SSLN_0001550601-mRNA-1">
    <property type="protein sequence ID" value="SSLN_0001550601-mRNA-1"/>
    <property type="gene ID" value="SSLN_0001550601"/>
</dbReference>
<evidence type="ECO:0000256" key="1">
    <source>
        <dbReference type="SAM" id="MobiDB-lite"/>
    </source>
</evidence>
<name>A0A183TEP8_SCHSO</name>
<feature type="compositionally biased region" description="Basic and acidic residues" evidence="1">
    <location>
        <begin position="701"/>
        <end position="718"/>
    </location>
</feature>
<dbReference type="InterPro" id="IPR036691">
    <property type="entry name" value="Endo/exonu/phosph_ase_sf"/>
</dbReference>